<evidence type="ECO:0000313" key="2">
    <source>
        <dbReference type="Proteomes" id="UP000076154"/>
    </source>
</evidence>
<gene>
    <name evidence="1" type="ORF">Hypma_001483</name>
</gene>
<protein>
    <submittedName>
        <fullName evidence="1">Uncharacterized protein</fullName>
    </submittedName>
</protein>
<dbReference type="InParanoid" id="A0A369K605"/>
<proteinExistence type="predicted"/>
<dbReference type="OrthoDB" id="2349068at2759"/>
<dbReference type="AlphaFoldDB" id="A0A369K605"/>
<dbReference type="Proteomes" id="UP000076154">
    <property type="component" value="Unassembled WGS sequence"/>
</dbReference>
<comment type="caution">
    <text evidence="1">The sequence shown here is derived from an EMBL/GenBank/DDBJ whole genome shotgun (WGS) entry which is preliminary data.</text>
</comment>
<dbReference type="STRING" id="39966.A0A369K605"/>
<dbReference type="EMBL" id="LUEZ02000012">
    <property type="protein sequence ID" value="RDB28105.1"/>
    <property type="molecule type" value="Genomic_DNA"/>
</dbReference>
<reference evidence="1" key="1">
    <citation type="submission" date="2018-04" db="EMBL/GenBank/DDBJ databases">
        <title>Whole genome sequencing of Hypsizygus marmoreus.</title>
        <authorList>
            <person name="Choi I.-G."/>
            <person name="Min B."/>
            <person name="Kim J.-G."/>
            <person name="Kim S."/>
            <person name="Oh Y.-L."/>
            <person name="Kong W.-S."/>
            <person name="Park H."/>
            <person name="Jeong J."/>
            <person name="Song E.-S."/>
        </authorList>
    </citation>
    <scope>NUCLEOTIDE SEQUENCE [LARGE SCALE GENOMIC DNA]</scope>
    <source>
        <strain evidence="1">51987-8</strain>
    </source>
</reference>
<dbReference type="Gene3D" id="3.20.20.70">
    <property type="entry name" value="Aldolase class I"/>
    <property type="match status" value="1"/>
</dbReference>
<sequence>MPHPALDKTENSEDPRISVLDVLPVASGFKILGTDLEEYVQQAIGADGVVLGIRFLSAHECMYIDDRKTVLIEAQFNATVRSLTFGEVNGTNIRPRGIDGRAITNQIKIDFEQGLDSAERLKKYDDAKDEN</sequence>
<organism evidence="1 2">
    <name type="scientific">Hypsizygus marmoreus</name>
    <name type="common">White beech mushroom</name>
    <name type="synonym">Agaricus marmoreus</name>
    <dbReference type="NCBI Taxonomy" id="39966"/>
    <lineage>
        <taxon>Eukaryota</taxon>
        <taxon>Fungi</taxon>
        <taxon>Dikarya</taxon>
        <taxon>Basidiomycota</taxon>
        <taxon>Agaricomycotina</taxon>
        <taxon>Agaricomycetes</taxon>
        <taxon>Agaricomycetidae</taxon>
        <taxon>Agaricales</taxon>
        <taxon>Tricholomatineae</taxon>
        <taxon>Lyophyllaceae</taxon>
        <taxon>Hypsizygus</taxon>
    </lineage>
</organism>
<evidence type="ECO:0000313" key="1">
    <source>
        <dbReference type="EMBL" id="RDB28105.1"/>
    </source>
</evidence>
<accession>A0A369K605</accession>
<name>A0A369K605_HYPMA</name>
<dbReference type="InterPro" id="IPR013785">
    <property type="entry name" value="Aldolase_TIM"/>
</dbReference>
<keyword evidence="2" id="KW-1185">Reference proteome</keyword>